<dbReference type="Proteomes" id="UP000240481">
    <property type="component" value="Unassembled WGS sequence"/>
</dbReference>
<keyword evidence="3" id="KW-1185">Reference proteome</keyword>
<proteinExistence type="predicted"/>
<dbReference type="OrthoDB" id="5816004at2"/>
<dbReference type="PROSITE" id="PS51257">
    <property type="entry name" value="PROKAR_LIPOPROTEIN"/>
    <property type="match status" value="1"/>
</dbReference>
<evidence type="ECO:0000313" key="3">
    <source>
        <dbReference type="Proteomes" id="UP000240481"/>
    </source>
</evidence>
<evidence type="ECO:0000256" key="1">
    <source>
        <dbReference type="SAM" id="SignalP"/>
    </source>
</evidence>
<evidence type="ECO:0000313" key="2">
    <source>
        <dbReference type="EMBL" id="PSW24260.1"/>
    </source>
</evidence>
<keyword evidence="1" id="KW-0732">Signal</keyword>
<accession>A0A0J8Y0H7</accession>
<dbReference type="RefSeq" id="WP_048897984.1">
    <property type="nucleotide sequence ID" value="NZ_AP024852.1"/>
</dbReference>
<sequence>MTIKPLSLLAVATVAVTLSGCATTKLTPPATDFIGSVPADYNAELMTFNDEPSTGFHGGNMTYQYTPENALLTVVIQLQNARWSWNFDRRTVEKELFPHACEQFEAPLAAGMGLRYWYAGSGGFVTQVLTSATCQTLGYTQ</sequence>
<feature type="signal peptide" evidence="1">
    <location>
        <begin position="1"/>
        <end position="22"/>
    </location>
</feature>
<comment type="caution">
    <text evidence="2">The sequence shown here is derived from an EMBL/GenBank/DDBJ whole genome shotgun (WGS) entry which is preliminary data.</text>
</comment>
<reference evidence="2 3" key="1">
    <citation type="submission" date="2018-01" db="EMBL/GenBank/DDBJ databases">
        <title>Whole genome sequencing of Histamine producing bacteria.</title>
        <authorList>
            <person name="Butler K."/>
        </authorList>
    </citation>
    <scope>NUCLEOTIDE SEQUENCE [LARGE SCALE GENOMIC DNA]</scope>
    <source>
        <strain evidence="2 3">DSM 24669</strain>
    </source>
</reference>
<evidence type="ECO:0008006" key="4">
    <source>
        <dbReference type="Google" id="ProtNLM"/>
    </source>
</evidence>
<organism evidence="2 3">
    <name type="scientific">Photobacterium swingsii</name>
    <dbReference type="NCBI Taxonomy" id="680026"/>
    <lineage>
        <taxon>Bacteria</taxon>
        <taxon>Pseudomonadati</taxon>
        <taxon>Pseudomonadota</taxon>
        <taxon>Gammaproteobacteria</taxon>
        <taxon>Vibrionales</taxon>
        <taxon>Vibrionaceae</taxon>
        <taxon>Photobacterium</taxon>
    </lineage>
</organism>
<dbReference type="EMBL" id="PYLZ01000006">
    <property type="protein sequence ID" value="PSW24260.1"/>
    <property type="molecule type" value="Genomic_DNA"/>
</dbReference>
<name>A0A0J8Y0H7_9GAMM</name>
<dbReference type="AlphaFoldDB" id="A0A0J8Y0H7"/>
<gene>
    <name evidence="2" type="ORF">C9I94_13095</name>
</gene>
<protein>
    <recommendedName>
        <fullName evidence="4">Lipoprotein</fullName>
    </recommendedName>
</protein>
<feature type="chain" id="PRO_5030009270" description="Lipoprotein" evidence="1">
    <location>
        <begin position="23"/>
        <end position="141"/>
    </location>
</feature>